<feature type="domain" description="Glycosyltransferase RgtA/B/C/D-like" evidence="2">
    <location>
        <begin position="74"/>
        <end position="223"/>
    </location>
</feature>
<feature type="transmembrane region" description="Helical" evidence="1">
    <location>
        <begin position="68"/>
        <end position="87"/>
    </location>
</feature>
<keyword evidence="1" id="KW-0812">Transmembrane</keyword>
<reference evidence="3 4" key="1">
    <citation type="journal article" date="2015" name="Nature">
        <title>rRNA introns, odd ribosomes, and small enigmatic genomes across a large radiation of phyla.</title>
        <authorList>
            <person name="Brown C.T."/>
            <person name="Hug L.A."/>
            <person name="Thomas B.C."/>
            <person name="Sharon I."/>
            <person name="Castelle C.J."/>
            <person name="Singh A."/>
            <person name="Wilkins M.J."/>
            <person name="Williams K.H."/>
            <person name="Banfield J.F."/>
        </authorList>
    </citation>
    <scope>NUCLEOTIDE SEQUENCE [LARGE SCALE GENOMIC DNA]</scope>
</reference>
<feature type="transmembrane region" description="Helical" evidence="1">
    <location>
        <begin position="305"/>
        <end position="324"/>
    </location>
</feature>
<organism evidence="3 4">
    <name type="scientific">Candidatus Woesebacteria bacterium GW2011_GWA1_39_8</name>
    <dbReference type="NCBI Taxonomy" id="1618552"/>
    <lineage>
        <taxon>Bacteria</taxon>
        <taxon>Candidatus Woeseibacteriota</taxon>
    </lineage>
</organism>
<keyword evidence="1" id="KW-1133">Transmembrane helix</keyword>
<evidence type="ECO:0000313" key="4">
    <source>
        <dbReference type="Proteomes" id="UP000034793"/>
    </source>
</evidence>
<feature type="transmembrane region" description="Helical" evidence="1">
    <location>
        <begin position="120"/>
        <end position="137"/>
    </location>
</feature>
<keyword evidence="1" id="KW-0472">Membrane</keyword>
<dbReference type="EMBL" id="LBXL01000020">
    <property type="protein sequence ID" value="KKR29857.1"/>
    <property type="molecule type" value="Genomic_DNA"/>
</dbReference>
<dbReference type="AlphaFoldDB" id="A0A0G0SW70"/>
<evidence type="ECO:0000256" key="1">
    <source>
        <dbReference type="SAM" id="Phobius"/>
    </source>
</evidence>
<sequence length="497" mass="57080">MMKKVKEIFRNKYTIYFMAILLIGFFLRIYKAQELFLYGHDQELTGWFIRDVLVNGHLRLIGQETSTAGVFIGPFYYYLSIPFYLLAKFDPIGGVWLVTLLGIISLISVYYVVGRTFGQLEALISTLIYSASFYMVFNDREVVPTMPVILWTVWFIFGLQLLVEKKTKKAMLVFGILTALIWHLNFALILTLPLIPIAIILTSRKANKREMGVYLGTTAALSLPLILFEIKHNFIQTKAIIASLTTNQHDVVMGYDKLIRVIYLMSKDVYGLFMGNLDYFSYGKVLFFLLAVFVLLKLGKKITKFWFTIFLLWIALFITFFATYSKIVSEYYLNGTMIVFIIIASLFITTLLKSKDLAHWGAIVVGMFLVFNLNKFFTININASGYVEKKALVYEIKDDMRKHGYPCFAISYITDPGYNLGYRYFFWLYGLHVNHPDSGSPVYTIVYPLNDMFKVDKTFGALGLIYPNFASYTKEAVDQSCAGENSNITDPMWGLTQ</sequence>
<feature type="transmembrane region" description="Helical" evidence="1">
    <location>
        <begin position="93"/>
        <end position="113"/>
    </location>
</feature>
<feature type="transmembrane region" description="Helical" evidence="1">
    <location>
        <begin position="357"/>
        <end position="374"/>
    </location>
</feature>
<feature type="transmembrane region" description="Helical" evidence="1">
    <location>
        <begin position="170"/>
        <end position="199"/>
    </location>
</feature>
<dbReference type="Pfam" id="PF13231">
    <property type="entry name" value="PMT_2"/>
    <property type="match status" value="1"/>
</dbReference>
<accession>A0A0G0SW70</accession>
<evidence type="ECO:0000259" key="2">
    <source>
        <dbReference type="Pfam" id="PF13231"/>
    </source>
</evidence>
<name>A0A0G0SW70_9BACT</name>
<protein>
    <recommendedName>
        <fullName evidence="2">Glycosyltransferase RgtA/B/C/D-like domain-containing protein</fullName>
    </recommendedName>
</protein>
<feature type="transmembrane region" description="Helical" evidence="1">
    <location>
        <begin position="143"/>
        <end position="163"/>
    </location>
</feature>
<dbReference type="Proteomes" id="UP000034793">
    <property type="component" value="Unassembled WGS sequence"/>
</dbReference>
<feature type="transmembrane region" description="Helical" evidence="1">
    <location>
        <begin position="13"/>
        <end position="30"/>
    </location>
</feature>
<comment type="caution">
    <text evidence="3">The sequence shown here is derived from an EMBL/GenBank/DDBJ whole genome shotgun (WGS) entry which is preliminary data.</text>
</comment>
<dbReference type="InterPro" id="IPR038731">
    <property type="entry name" value="RgtA/B/C-like"/>
</dbReference>
<feature type="transmembrane region" description="Helical" evidence="1">
    <location>
        <begin position="279"/>
        <end position="299"/>
    </location>
</feature>
<proteinExistence type="predicted"/>
<evidence type="ECO:0000313" key="3">
    <source>
        <dbReference type="EMBL" id="KKR29857.1"/>
    </source>
</evidence>
<gene>
    <name evidence="3" type="ORF">UT61_C0020G0005</name>
</gene>
<feature type="transmembrane region" description="Helical" evidence="1">
    <location>
        <begin position="331"/>
        <end position="351"/>
    </location>
</feature>